<dbReference type="Proteomes" id="UP000002190">
    <property type="component" value="Chromosome 2"/>
</dbReference>
<accession>D5WIV7</accession>
<name>D5WIV7_PARAM</name>
<reference evidence="2 3" key="2">
    <citation type="journal article" date="2012" name="J. Bacteriol.">
        <title>Genome Sequences of Burkholderia sp. Strains CCGE1002 and H160, Isolated from Legume Nodules in Mexico and Brazil.</title>
        <authorList>
            <person name="Ormeno-Orrillo E."/>
            <person name="Rogel M.A."/>
            <person name="Chueire L.M."/>
            <person name="Tiedje J.M."/>
            <person name="Martinez-Romero E."/>
            <person name="Hungria M."/>
        </authorList>
    </citation>
    <scope>NUCLEOTIDE SEQUENCE [LARGE SCALE GENOMIC DNA]</scope>
    <source>
        <strain evidence="2 3">CCGE1002</strain>
    </source>
</reference>
<proteinExistence type="predicted"/>
<dbReference type="HOGENOM" id="CLU_3096629_0_0_4"/>
<protein>
    <submittedName>
        <fullName evidence="2">Uncharacterized protein</fullName>
    </submittedName>
</protein>
<feature type="region of interest" description="Disordered" evidence="1">
    <location>
        <begin position="30"/>
        <end position="51"/>
    </location>
</feature>
<evidence type="ECO:0000256" key="1">
    <source>
        <dbReference type="SAM" id="MobiDB-lite"/>
    </source>
</evidence>
<gene>
    <name evidence="2" type="ordered locus">BC1002_4421</name>
</gene>
<evidence type="ECO:0000313" key="2">
    <source>
        <dbReference type="EMBL" id="ADG18402.1"/>
    </source>
</evidence>
<evidence type="ECO:0000313" key="3">
    <source>
        <dbReference type="Proteomes" id="UP000002190"/>
    </source>
</evidence>
<sequence length="51" mass="5758">MGPNGFVLTRIEFIGKVGYAQSWWCRSSRDTARDLPRRTPAMKAPPKRGHG</sequence>
<dbReference type="AlphaFoldDB" id="D5WIV7"/>
<reference evidence="3" key="1">
    <citation type="submission" date="2010-04" db="EMBL/GenBank/DDBJ databases">
        <title>Complete sequence of chromosome 2 of Burkholderia sp. CCGE1002.</title>
        <authorList>
            <consortium name="US DOE Joint Genome Institute"/>
            <person name="Lucas S."/>
            <person name="Copeland A."/>
            <person name="Lapidus A."/>
            <person name="Cheng J.-F."/>
            <person name="Bruce D."/>
            <person name="Goodwin L."/>
            <person name="Pitluck S."/>
            <person name="Chertkov O."/>
            <person name="Detter J.C."/>
            <person name="Han C."/>
            <person name="Tapia R."/>
            <person name="Land M."/>
            <person name="Hauser L."/>
            <person name="Kyrpides N."/>
            <person name="Ovchinnikova G."/>
            <person name="Martinez-Romero E."/>
            <person name="Hernandez M.A.R."/>
            <person name="Tiedje J.M."/>
            <person name="Woyke T."/>
        </authorList>
    </citation>
    <scope>NUCLEOTIDE SEQUENCE [LARGE SCALE GENOMIC DNA]</scope>
    <source>
        <strain evidence="3">CCGE1002</strain>
    </source>
</reference>
<dbReference type="EMBL" id="CP002014">
    <property type="protein sequence ID" value="ADG18402.1"/>
    <property type="molecule type" value="Genomic_DNA"/>
</dbReference>
<organism evidence="2 3">
    <name type="scientific">Paraburkholderia atlantica</name>
    <dbReference type="NCBI Taxonomy" id="2654982"/>
    <lineage>
        <taxon>Bacteria</taxon>
        <taxon>Pseudomonadati</taxon>
        <taxon>Pseudomonadota</taxon>
        <taxon>Betaproteobacteria</taxon>
        <taxon>Burkholderiales</taxon>
        <taxon>Burkholderiaceae</taxon>
        <taxon>Paraburkholderia</taxon>
    </lineage>
</organism>
<dbReference type="KEGG" id="bge:BC1002_4421"/>